<name>A0A9D4JSM4_DREPO</name>
<gene>
    <name evidence="1" type="ORF">DPMN_124944</name>
</gene>
<reference evidence="1" key="1">
    <citation type="journal article" date="2019" name="bioRxiv">
        <title>The Genome of the Zebra Mussel, Dreissena polymorpha: A Resource for Invasive Species Research.</title>
        <authorList>
            <person name="McCartney M.A."/>
            <person name="Auch B."/>
            <person name="Kono T."/>
            <person name="Mallez S."/>
            <person name="Zhang Y."/>
            <person name="Obille A."/>
            <person name="Becker A."/>
            <person name="Abrahante J.E."/>
            <person name="Garbe J."/>
            <person name="Badalamenti J.P."/>
            <person name="Herman A."/>
            <person name="Mangelson H."/>
            <person name="Liachko I."/>
            <person name="Sullivan S."/>
            <person name="Sone E.D."/>
            <person name="Koren S."/>
            <person name="Silverstein K.A.T."/>
            <person name="Beckman K.B."/>
            <person name="Gohl D.M."/>
        </authorList>
    </citation>
    <scope>NUCLEOTIDE SEQUENCE</scope>
    <source>
        <strain evidence="1">Duluth1</strain>
        <tissue evidence="1">Whole animal</tissue>
    </source>
</reference>
<dbReference type="SUPFAM" id="SSF52540">
    <property type="entry name" value="P-loop containing nucleoside triphosphate hydrolases"/>
    <property type="match status" value="1"/>
</dbReference>
<proteinExistence type="predicted"/>
<evidence type="ECO:0008006" key="3">
    <source>
        <dbReference type="Google" id="ProtNLM"/>
    </source>
</evidence>
<dbReference type="Proteomes" id="UP000828390">
    <property type="component" value="Unassembled WGS sequence"/>
</dbReference>
<dbReference type="PANTHER" id="PTHR46312:SF2">
    <property type="entry name" value="NUCLEOTIDE-BINDING OLIGOMERIZATION DOMAIN-CONTAINING PROTEIN 2-LIKE"/>
    <property type="match status" value="1"/>
</dbReference>
<accession>A0A9D4JSM4</accession>
<dbReference type="Pfam" id="PF15112">
    <property type="entry name" value="DUF4559"/>
    <property type="match status" value="1"/>
</dbReference>
<dbReference type="InterPro" id="IPR027897">
    <property type="entry name" value="DUF4559"/>
</dbReference>
<sequence length="1514" mass="172125">MAKLGDVFTEKERTNWLKALLGLNITKVGLHNFVDIEIKMLQQSFVQPQLNSLCSSCVTANLLKCPTRGVCKPLNGICTMHDTPAKQTRGCPTKFCEKFRDEIVINHKFSNPSWKNTSAEEWTKNHWQIAKCFLPREGYANVNSIQNTDFNGVINVIINCKRFDGRFSFTVSSTNASQTCPLTEAREIGRAVRHNTKLTVTDDELKAYITTFIHILTDTKCLAQDVNAAEAVINLQKLQNDALILANDEFFSLLQDMQETITTAHTEQHQAISQHKDIALEEIKTFKEKLQNDINASIGTQKDSLKNELQAATDEGILKLTSETTGCIDQVKKATHDSTIAIELVVSNFNKGVALVSEEEINKLKTAACKNATEIVAVQDKLKSELETIASSGCDRISDAIDTGKMQIETATNASVEQVIYSRTQPENSNYISDCNELLRRLKKHYDALFSHLPICPLVQSRDKHILELFVPPMVKKIEVGCKAKRVKKYRNIFYTNDKPNRRIFIQGEPCVGKSTFATKIVYDWSKDPSETKPPKKRRIFQDLETLHEFKFFFIVTLRDSCDEREIVAMIKEQIIEVIYTEMEQDRIHVLIQKIIENELCCITVDGIDEWTDYKQKLVLRFLAGCPKQCTFVYTTRPWKMADPKIKDSAIDFLFKIYGVFSPSMLVENVLRSINFAWPKMKTNEFIDYVKQNSLKAFLPSPMFLAMLVCLWAEDKTVSGSKCLIYSTMIDTLFEKASGKISYFENFPIACFEITKYVQPNLEVIDALSKAAFYLLFKEGNEGSLVFNNRQLALYLSEEQKSFALTSGILTERKTASNTSRLTQCTFVHSDFQEFLAAIYIARNVNVIEDVIEEHMKTYCTYAVDVGNIFVFLCGLNIAAAHRLSCLLNDYYRMTWEAHELQEVIVSGYKEAGANNVSVNDIHLKLTSFDFDVRNKLNCEYLQNLLLANKSQVENFKSTFQSVQNTVLQEIMSCSSHCLKHLAICLSSNGLDLSSCCELITLSFIRNIPVIPTLSKTLTGFQKLKNLKFTSLTLRAEFHPPNSITTVEFDDVTVSATLLQRLVYTLSTFTHSVKLLLTWVHVKYHAGTLDQGFVSNIAHLDLQLTGNLSPGLLSAISGIHIKTLTLSSFEPTILLLQTLKMWTSLEHLSVRNMYSGGVLQNGISSAWLESFLIILSLRPNHILFEVNGINIQSCENVHPELLTSNVFNVFVKCKGDSAGLYDTLRSRNIITLIIENVQHPIHLNQTLQSLRYLIRLEIVQSFSNYNIDLLPPPSIRKIVLSQVKCPQEWLRRLLVKLSSFGHLVRCTIDYGLKRLFQEGDKNTKMRILGQDESVESSDMCNISLLCKNDYPPLSKVLLGANIHSLSMLSFIQNEWMVQTLSAVSSVKKLYLLFSKYHSDIQLPGSLSDVVIIYRSMSARELWQLVSRLSEKNHEMLCKIIIIHTEDTLEQYKNPNQSEQVRVIAFGYLCTNNSLESYIRDLNDEDEKIFCRNALRYIWVGVNASKVIELELEFR</sequence>
<organism evidence="1 2">
    <name type="scientific">Dreissena polymorpha</name>
    <name type="common">Zebra mussel</name>
    <name type="synonym">Mytilus polymorpha</name>
    <dbReference type="NCBI Taxonomy" id="45954"/>
    <lineage>
        <taxon>Eukaryota</taxon>
        <taxon>Metazoa</taxon>
        <taxon>Spiralia</taxon>
        <taxon>Lophotrochozoa</taxon>
        <taxon>Mollusca</taxon>
        <taxon>Bivalvia</taxon>
        <taxon>Autobranchia</taxon>
        <taxon>Heteroconchia</taxon>
        <taxon>Euheterodonta</taxon>
        <taxon>Imparidentia</taxon>
        <taxon>Neoheterodontei</taxon>
        <taxon>Myida</taxon>
        <taxon>Dreissenoidea</taxon>
        <taxon>Dreissenidae</taxon>
        <taxon>Dreissena</taxon>
    </lineage>
</organism>
<evidence type="ECO:0000313" key="1">
    <source>
        <dbReference type="EMBL" id="KAH3823145.1"/>
    </source>
</evidence>
<dbReference type="PANTHER" id="PTHR46312">
    <property type="entry name" value="NACHT DOMAIN-CONTAINING PROTEIN"/>
    <property type="match status" value="1"/>
</dbReference>
<reference evidence="1" key="2">
    <citation type="submission" date="2020-11" db="EMBL/GenBank/DDBJ databases">
        <authorList>
            <person name="McCartney M.A."/>
            <person name="Auch B."/>
            <person name="Kono T."/>
            <person name="Mallez S."/>
            <person name="Becker A."/>
            <person name="Gohl D.M."/>
            <person name="Silverstein K.A.T."/>
            <person name="Koren S."/>
            <person name="Bechman K.B."/>
            <person name="Herman A."/>
            <person name="Abrahante J.E."/>
            <person name="Garbe J."/>
        </authorList>
    </citation>
    <scope>NUCLEOTIDE SEQUENCE</scope>
    <source>
        <strain evidence="1">Duluth1</strain>
        <tissue evidence="1">Whole animal</tissue>
    </source>
</reference>
<keyword evidence="2" id="KW-1185">Reference proteome</keyword>
<dbReference type="InterPro" id="IPR027417">
    <property type="entry name" value="P-loop_NTPase"/>
</dbReference>
<dbReference type="Gene3D" id="3.40.50.300">
    <property type="entry name" value="P-loop containing nucleotide triphosphate hydrolases"/>
    <property type="match status" value="1"/>
</dbReference>
<evidence type="ECO:0000313" key="2">
    <source>
        <dbReference type="Proteomes" id="UP000828390"/>
    </source>
</evidence>
<comment type="caution">
    <text evidence="1">The sequence shown here is derived from an EMBL/GenBank/DDBJ whole genome shotgun (WGS) entry which is preliminary data.</text>
</comment>
<dbReference type="EMBL" id="JAIWYP010000005">
    <property type="protein sequence ID" value="KAH3823145.1"/>
    <property type="molecule type" value="Genomic_DNA"/>
</dbReference>
<protein>
    <recommendedName>
        <fullName evidence="3">NACHT domain-containing protein</fullName>
    </recommendedName>
</protein>